<evidence type="ECO:0000313" key="7">
    <source>
        <dbReference type="Proteomes" id="UP000317371"/>
    </source>
</evidence>
<feature type="domain" description="HTH luxR-type" evidence="4">
    <location>
        <begin position="145"/>
        <end position="210"/>
    </location>
</feature>
<dbReference type="Pfam" id="PF00072">
    <property type="entry name" value="Response_reg"/>
    <property type="match status" value="1"/>
</dbReference>
<keyword evidence="2" id="KW-0238">DNA-binding</keyword>
<feature type="modified residue" description="4-aspartylphosphate" evidence="3">
    <location>
        <position position="58"/>
    </location>
</feature>
<dbReference type="InterPro" id="IPR058245">
    <property type="entry name" value="NreC/VraR/RcsB-like_REC"/>
</dbReference>
<accession>A0A540V8H6</accession>
<name>A0A540V8H6_9CHLR</name>
<dbReference type="InterPro" id="IPR016032">
    <property type="entry name" value="Sig_transdc_resp-reg_C-effctor"/>
</dbReference>
<sequence>MSQHPIRVLIVDDHTIVRKGTRALFVHIPDIEVVGEAANGLEAIDQVEALNPDVVLLDLVMPGMDGIEAIRHILAIRPNVRILALTSFASDDKVFPAIKAGALGYLLKDANTDELIEAVRQVFRGEPSLHPVIARKMLKELSKPPGEKEVPLTDREVDVLKLVAKGMSNEAIAQELAIAEVTVRTHVSNILSKLRVSNRVQATLYALHEGLVSLDEIQFPGKTSR</sequence>
<organism evidence="6 7">
    <name type="scientific">Litorilinea aerophila</name>
    <dbReference type="NCBI Taxonomy" id="1204385"/>
    <lineage>
        <taxon>Bacteria</taxon>
        <taxon>Bacillati</taxon>
        <taxon>Chloroflexota</taxon>
        <taxon>Caldilineae</taxon>
        <taxon>Caldilineales</taxon>
        <taxon>Caldilineaceae</taxon>
        <taxon>Litorilinea</taxon>
    </lineage>
</organism>
<proteinExistence type="predicted"/>
<dbReference type="InterPro" id="IPR039420">
    <property type="entry name" value="WalR-like"/>
</dbReference>
<dbReference type="PANTHER" id="PTHR43214:SF43">
    <property type="entry name" value="TWO-COMPONENT RESPONSE REGULATOR"/>
    <property type="match status" value="1"/>
</dbReference>
<dbReference type="PROSITE" id="PS00622">
    <property type="entry name" value="HTH_LUXR_1"/>
    <property type="match status" value="1"/>
</dbReference>
<keyword evidence="1 3" id="KW-0597">Phosphoprotein</keyword>
<keyword evidence="7" id="KW-1185">Reference proteome</keyword>
<evidence type="ECO:0000313" key="6">
    <source>
        <dbReference type="EMBL" id="TQE93015.1"/>
    </source>
</evidence>
<dbReference type="RefSeq" id="WP_141612579.1">
    <property type="nucleotide sequence ID" value="NZ_VIGC02000059.1"/>
</dbReference>
<dbReference type="SUPFAM" id="SSF46894">
    <property type="entry name" value="C-terminal effector domain of the bipartite response regulators"/>
    <property type="match status" value="1"/>
</dbReference>
<reference evidence="6 7" key="1">
    <citation type="submission" date="2019-06" db="EMBL/GenBank/DDBJ databases">
        <title>Genome sequence of Litorilinea aerophila BAA-2444.</title>
        <authorList>
            <person name="Maclea K.S."/>
            <person name="Maurais E.G."/>
            <person name="Iannazzi L.C."/>
        </authorList>
    </citation>
    <scope>NUCLEOTIDE SEQUENCE [LARGE SCALE GENOMIC DNA]</scope>
    <source>
        <strain evidence="6 7">ATCC BAA-2444</strain>
    </source>
</reference>
<dbReference type="CDD" id="cd06170">
    <property type="entry name" value="LuxR_C_like"/>
    <property type="match status" value="1"/>
</dbReference>
<dbReference type="SMART" id="SM00421">
    <property type="entry name" value="HTH_LUXR"/>
    <property type="match status" value="1"/>
</dbReference>
<dbReference type="Proteomes" id="UP000317371">
    <property type="component" value="Unassembled WGS sequence"/>
</dbReference>
<dbReference type="InterPro" id="IPR000792">
    <property type="entry name" value="Tscrpt_reg_LuxR_C"/>
</dbReference>
<dbReference type="AlphaFoldDB" id="A0A540V8H6"/>
<dbReference type="CDD" id="cd17535">
    <property type="entry name" value="REC_NarL-like"/>
    <property type="match status" value="1"/>
</dbReference>
<evidence type="ECO:0000256" key="1">
    <source>
        <dbReference type="ARBA" id="ARBA00022553"/>
    </source>
</evidence>
<dbReference type="InterPro" id="IPR001789">
    <property type="entry name" value="Sig_transdc_resp-reg_receiver"/>
</dbReference>
<dbReference type="OrthoDB" id="9780153at2"/>
<dbReference type="Gene3D" id="3.40.50.2300">
    <property type="match status" value="1"/>
</dbReference>
<dbReference type="PROSITE" id="PS50110">
    <property type="entry name" value="RESPONSE_REGULATORY"/>
    <property type="match status" value="1"/>
</dbReference>
<dbReference type="InterPro" id="IPR011006">
    <property type="entry name" value="CheY-like_superfamily"/>
</dbReference>
<dbReference type="Pfam" id="PF00196">
    <property type="entry name" value="GerE"/>
    <property type="match status" value="1"/>
</dbReference>
<dbReference type="FunCoup" id="A0A540V8H6">
    <property type="interactions" value="191"/>
</dbReference>
<dbReference type="PRINTS" id="PR00038">
    <property type="entry name" value="HTHLUXR"/>
</dbReference>
<evidence type="ECO:0000256" key="3">
    <source>
        <dbReference type="PROSITE-ProRule" id="PRU00169"/>
    </source>
</evidence>
<evidence type="ECO:0000259" key="5">
    <source>
        <dbReference type="PROSITE" id="PS50110"/>
    </source>
</evidence>
<dbReference type="PROSITE" id="PS50043">
    <property type="entry name" value="HTH_LUXR_2"/>
    <property type="match status" value="1"/>
</dbReference>
<dbReference type="GO" id="GO:0003677">
    <property type="term" value="F:DNA binding"/>
    <property type="evidence" value="ECO:0007669"/>
    <property type="project" value="UniProtKB-KW"/>
</dbReference>
<evidence type="ECO:0000256" key="2">
    <source>
        <dbReference type="ARBA" id="ARBA00023125"/>
    </source>
</evidence>
<dbReference type="EMBL" id="VIGC01000059">
    <property type="protein sequence ID" value="TQE93015.1"/>
    <property type="molecule type" value="Genomic_DNA"/>
</dbReference>
<evidence type="ECO:0000259" key="4">
    <source>
        <dbReference type="PROSITE" id="PS50043"/>
    </source>
</evidence>
<comment type="caution">
    <text evidence="6">The sequence shown here is derived from an EMBL/GenBank/DDBJ whole genome shotgun (WGS) entry which is preliminary data.</text>
</comment>
<gene>
    <name evidence="6" type="ORF">FKZ61_23270</name>
</gene>
<protein>
    <submittedName>
        <fullName evidence="6">Response regulator transcription factor</fullName>
    </submittedName>
</protein>
<dbReference type="SMART" id="SM00448">
    <property type="entry name" value="REC"/>
    <property type="match status" value="1"/>
</dbReference>
<dbReference type="PANTHER" id="PTHR43214">
    <property type="entry name" value="TWO-COMPONENT RESPONSE REGULATOR"/>
    <property type="match status" value="1"/>
</dbReference>
<dbReference type="GO" id="GO:0006355">
    <property type="term" value="P:regulation of DNA-templated transcription"/>
    <property type="evidence" value="ECO:0007669"/>
    <property type="project" value="InterPro"/>
</dbReference>
<dbReference type="GO" id="GO:0000160">
    <property type="term" value="P:phosphorelay signal transduction system"/>
    <property type="evidence" value="ECO:0007669"/>
    <property type="project" value="InterPro"/>
</dbReference>
<dbReference type="SUPFAM" id="SSF52172">
    <property type="entry name" value="CheY-like"/>
    <property type="match status" value="1"/>
</dbReference>
<feature type="domain" description="Response regulatory" evidence="5">
    <location>
        <begin position="7"/>
        <end position="123"/>
    </location>
</feature>
<dbReference type="InParanoid" id="A0A540V8H6"/>